<feature type="transmembrane region" description="Helical" evidence="1">
    <location>
        <begin position="246"/>
        <end position="264"/>
    </location>
</feature>
<feature type="transmembrane region" description="Helical" evidence="1">
    <location>
        <begin position="123"/>
        <end position="140"/>
    </location>
</feature>
<gene>
    <name evidence="3" type="ORF">ENE75_21970</name>
</gene>
<dbReference type="GO" id="GO:0016020">
    <property type="term" value="C:membrane"/>
    <property type="evidence" value="ECO:0007669"/>
    <property type="project" value="InterPro"/>
</dbReference>
<dbReference type="EMBL" id="SACT01000010">
    <property type="protein sequence ID" value="RVT48367.1"/>
    <property type="molecule type" value="Genomic_DNA"/>
</dbReference>
<reference evidence="3 4" key="1">
    <citation type="submission" date="2019-01" db="EMBL/GenBank/DDBJ databases">
        <authorList>
            <person name="Chen W.-M."/>
        </authorList>
    </citation>
    <scope>NUCLEOTIDE SEQUENCE [LARGE SCALE GENOMIC DNA]</scope>
    <source>
        <strain evidence="3 4">ICH-3</strain>
    </source>
</reference>
<keyword evidence="1" id="KW-1133">Transmembrane helix</keyword>
<dbReference type="InterPro" id="IPR037185">
    <property type="entry name" value="EmrE-like"/>
</dbReference>
<keyword evidence="4" id="KW-1185">Reference proteome</keyword>
<name>A0A3S2VTL6_9BURK</name>
<protein>
    <submittedName>
        <fullName evidence="3">DMT family transporter</fullName>
    </submittedName>
</protein>
<dbReference type="Proteomes" id="UP000288178">
    <property type="component" value="Unassembled WGS sequence"/>
</dbReference>
<feature type="transmembrane region" description="Helical" evidence="1">
    <location>
        <begin position="70"/>
        <end position="91"/>
    </location>
</feature>
<feature type="transmembrane region" description="Helical" evidence="1">
    <location>
        <begin position="40"/>
        <end position="58"/>
    </location>
</feature>
<proteinExistence type="predicted"/>
<feature type="transmembrane region" description="Helical" evidence="1">
    <location>
        <begin position="215"/>
        <end position="234"/>
    </location>
</feature>
<dbReference type="AlphaFoldDB" id="A0A3S2VTL6"/>
<dbReference type="RefSeq" id="WP_128200732.1">
    <property type="nucleotide sequence ID" value="NZ_SACT01000010.1"/>
</dbReference>
<dbReference type="SUPFAM" id="SSF103481">
    <property type="entry name" value="Multidrug resistance efflux transporter EmrE"/>
    <property type="match status" value="2"/>
</dbReference>
<dbReference type="OrthoDB" id="9149917at2"/>
<evidence type="ECO:0000256" key="1">
    <source>
        <dbReference type="SAM" id="Phobius"/>
    </source>
</evidence>
<sequence>MSHGRAVWVMVTAAMLWSIAGVVARHLQAAQGFEVTFWRSAGNAVSLVVLLVWLRGGGTLWRAVRHGGRTLWLSGLCWSVMFTAFMMAITLTTVANVLVTMAISPLLTALLAWMALGHRLPARTWGAIVAAGAGIAWMYAGELRTGDARHWAGIGVALGVPVAAAINWTLLQHEKARSGDGPGTDYMPAVLIGATLSALFTLGPSLPFDATPRDIAMLTTLGLVQLAIPCLMAVAAARVLSAPEMALLGLLEVIFGVLWAWLGAGETPAGAVLVGGALVLGALVANELLGVRARRLG</sequence>
<evidence type="ECO:0000259" key="2">
    <source>
        <dbReference type="Pfam" id="PF00892"/>
    </source>
</evidence>
<keyword evidence="1" id="KW-0812">Transmembrane</keyword>
<feature type="transmembrane region" description="Helical" evidence="1">
    <location>
        <begin position="183"/>
        <end position="203"/>
    </location>
</feature>
<feature type="transmembrane region" description="Helical" evidence="1">
    <location>
        <begin position="97"/>
        <end position="116"/>
    </location>
</feature>
<accession>A0A3S2VTL6</accession>
<dbReference type="InterPro" id="IPR000620">
    <property type="entry name" value="EamA_dom"/>
</dbReference>
<organism evidence="3 4">
    <name type="scientific">Rubrivivax albus</name>
    <dbReference type="NCBI Taxonomy" id="2499835"/>
    <lineage>
        <taxon>Bacteria</taxon>
        <taxon>Pseudomonadati</taxon>
        <taxon>Pseudomonadota</taxon>
        <taxon>Betaproteobacteria</taxon>
        <taxon>Burkholderiales</taxon>
        <taxon>Sphaerotilaceae</taxon>
        <taxon>Rubrivivax</taxon>
    </lineage>
</organism>
<evidence type="ECO:0000313" key="4">
    <source>
        <dbReference type="Proteomes" id="UP000288178"/>
    </source>
</evidence>
<dbReference type="Pfam" id="PF00892">
    <property type="entry name" value="EamA"/>
    <property type="match status" value="1"/>
</dbReference>
<dbReference type="PANTHER" id="PTHR22911">
    <property type="entry name" value="ACYL-MALONYL CONDENSING ENZYME-RELATED"/>
    <property type="match status" value="1"/>
</dbReference>
<keyword evidence="1" id="KW-0472">Membrane</keyword>
<comment type="caution">
    <text evidence="3">The sequence shown here is derived from an EMBL/GenBank/DDBJ whole genome shotgun (WGS) entry which is preliminary data.</text>
</comment>
<feature type="transmembrane region" description="Helical" evidence="1">
    <location>
        <begin position="270"/>
        <end position="289"/>
    </location>
</feature>
<feature type="transmembrane region" description="Helical" evidence="1">
    <location>
        <begin position="152"/>
        <end position="171"/>
    </location>
</feature>
<feature type="domain" description="EamA" evidence="2">
    <location>
        <begin position="6"/>
        <end position="139"/>
    </location>
</feature>
<evidence type="ECO:0000313" key="3">
    <source>
        <dbReference type="EMBL" id="RVT48367.1"/>
    </source>
</evidence>